<reference evidence="2 3" key="1">
    <citation type="submission" date="2021-03" db="EMBL/GenBank/DDBJ databases">
        <title>Whole genome sequence of Metabacillus bambusae BG109.</title>
        <authorList>
            <person name="Jeong J.W."/>
        </authorList>
    </citation>
    <scope>NUCLEOTIDE SEQUENCE [LARGE SCALE GENOMIC DNA]</scope>
    <source>
        <strain evidence="2 3">BG109</strain>
    </source>
</reference>
<sequence>MNKINHDKNMKNPNGGKIYKRKSDALSEYNITLPEQPLPQPKDYEEIEY</sequence>
<accession>A0ABS3N373</accession>
<comment type="caution">
    <text evidence="2">The sequence shown here is derived from an EMBL/GenBank/DDBJ whole genome shotgun (WGS) entry which is preliminary data.</text>
</comment>
<feature type="region of interest" description="Disordered" evidence="1">
    <location>
        <begin position="1"/>
        <end position="23"/>
    </location>
</feature>
<proteinExistence type="predicted"/>
<gene>
    <name evidence="2" type="ORF">I7822_13660</name>
</gene>
<dbReference type="Proteomes" id="UP000663981">
    <property type="component" value="Unassembled WGS sequence"/>
</dbReference>
<evidence type="ECO:0000313" key="3">
    <source>
        <dbReference type="Proteomes" id="UP000663981"/>
    </source>
</evidence>
<keyword evidence="3" id="KW-1185">Reference proteome</keyword>
<dbReference type="RefSeq" id="WP_207979055.1">
    <property type="nucleotide sequence ID" value="NZ_JAGDEL010000009.1"/>
</dbReference>
<evidence type="ECO:0000313" key="2">
    <source>
        <dbReference type="EMBL" id="MBO1512717.1"/>
    </source>
</evidence>
<evidence type="ECO:0000256" key="1">
    <source>
        <dbReference type="SAM" id="MobiDB-lite"/>
    </source>
</evidence>
<protein>
    <submittedName>
        <fullName evidence="2">Uncharacterized protein</fullName>
    </submittedName>
</protein>
<feature type="compositionally biased region" description="Basic and acidic residues" evidence="1">
    <location>
        <begin position="1"/>
        <end position="10"/>
    </location>
</feature>
<dbReference type="EMBL" id="JAGDEL010000009">
    <property type="protein sequence ID" value="MBO1512717.1"/>
    <property type="molecule type" value="Genomic_DNA"/>
</dbReference>
<organism evidence="2 3">
    <name type="scientific">Metabacillus bambusae</name>
    <dbReference type="NCBI Taxonomy" id="2795218"/>
    <lineage>
        <taxon>Bacteria</taxon>
        <taxon>Bacillati</taxon>
        <taxon>Bacillota</taxon>
        <taxon>Bacilli</taxon>
        <taxon>Bacillales</taxon>
        <taxon>Bacillaceae</taxon>
        <taxon>Metabacillus</taxon>
    </lineage>
</organism>
<name>A0ABS3N373_9BACI</name>